<evidence type="ECO:0000259" key="8">
    <source>
        <dbReference type="PROSITE" id="PS50893"/>
    </source>
</evidence>
<evidence type="ECO:0000259" key="9">
    <source>
        <dbReference type="PROSITE" id="PS50929"/>
    </source>
</evidence>
<gene>
    <name evidence="10" type="ORF">FAB82_02380</name>
</gene>
<evidence type="ECO:0000256" key="6">
    <source>
        <dbReference type="ARBA" id="ARBA00023136"/>
    </source>
</evidence>
<dbReference type="InterPro" id="IPR003593">
    <property type="entry name" value="AAA+_ATPase"/>
</dbReference>
<evidence type="ECO:0000313" key="10">
    <source>
        <dbReference type="EMBL" id="THV43100.1"/>
    </source>
</evidence>
<evidence type="ECO:0000256" key="3">
    <source>
        <dbReference type="ARBA" id="ARBA00022741"/>
    </source>
</evidence>
<comment type="subcellular location">
    <subcellularLocation>
        <location evidence="1">Cell membrane</location>
        <topology evidence="1">Multi-pass membrane protein</topology>
    </subcellularLocation>
</comment>
<dbReference type="InterPro" id="IPR039421">
    <property type="entry name" value="Type_1_exporter"/>
</dbReference>
<evidence type="ECO:0000313" key="11">
    <source>
        <dbReference type="Proteomes" id="UP000308760"/>
    </source>
</evidence>
<dbReference type="Gene3D" id="1.20.1560.10">
    <property type="entry name" value="ABC transporter type 1, transmembrane domain"/>
    <property type="match status" value="1"/>
</dbReference>
<dbReference type="GO" id="GO:0016887">
    <property type="term" value="F:ATP hydrolysis activity"/>
    <property type="evidence" value="ECO:0007669"/>
    <property type="project" value="InterPro"/>
</dbReference>
<dbReference type="Proteomes" id="UP000308760">
    <property type="component" value="Unassembled WGS sequence"/>
</dbReference>
<evidence type="ECO:0000256" key="5">
    <source>
        <dbReference type="ARBA" id="ARBA00022989"/>
    </source>
</evidence>
<dbReference type="Gene3D" id="3.40.50.300">
    <property type="entry name" value="P-loop containing nucleotide triphosphate hydrolases"/>
    <property type="match status" value="1"/>
</dbReference>
<dbReference type="Pfam" id="PF00005">
    <property type="entry name" value="ABC_tran"/>
    <property type="match status" value="1"/>
</dbReference>
<reference evidence="10 11" key="2">
    <citation type="submission" date="2019-05" db="EMBL/GenBank/DDBJ databases">
        <title>Glycomyces buryatensis sp. nov.</title>
        <authorList>
            <person name="Nikitina E."/>
        </authorList>
    </citation>
    <scope>NUCLEOTIDE SEQUENCE [LARGE SCALE GENOMIC DNA]</scope>
    <source>
        <strain evidence="10 11">18</strain>
    </source>
</reference>
<evidence type="ECO:0000256" key="2">
    <source>
        <dbReference type="ARBA" id="ARBA00022692"/>
    </source>
</evidence>
<feature type="transmembrane region" description="Helical" evidence="7">
    <location>
        <begin position="250"/>
        <end position="272"/>
    </location>
</feature>
<keyword evidence="3" id="KW-0547">Nucleotide-binding</keyword>
<dbReference type="GO" id="GO:0005524">
    <property type="term" value="F:ATP binding"/>
    <property type="evidence" value="ECO:0007669"/>
    <property type="project" value="UniProtKB-KW"/>
</dbReference>
<protein>
    <submittedName>
        <fullName evidence="10">ABC transporter ATP-binding protein</fullName>
    </submittedName>
</protein>
<accession>A0A4S8QFE3</accession>
<dbReference type="AlphaFoldDB" id="A0A4S8QFE3"/>
<keyword evidence="5 7" id="KW-1133">Transmembrane helix</keyword>
<dbReference type="PROSITE" id="PS50929">
    <property type="entry name" value="ABC_TM1F"/>
    <property type="match status" value="1"/>
</dbReference>
<dbReference type="PANTHER" id="PTHR24221">
    <property type="entry name" value="ATP-BINDING CASSETTE SUB-FAMILY B"/>
    <property type="match status" value="1"/>
</dbReference>
<dbReference type="SUPFAM" id="SSF52540">
    <property type="entry name" value="P-loop containing nucleoside triphosphate hydrolases"/>
    <property type="match status" value="1"/>
</dbReference>
<dbReference type="InterPro" id="IPR011527">
    <property type="entry name" value="ABC1_TM_dom"/>
</dbReference>
<evidence type="ECO:0000256" key="4">
    <source>
        <dbReference type="ARBA" id="ARBA00022840"/>
    </source>
</evidence>
<organism evidence="10 11">
    <name type="scientific">Glycomyces buryatensis</name>
    <dbReference type="NCBI Taxonomy" id="2570927"/>
    <lineage>
        <taxon>Bacteria</taxon>
        <taxon>Bacillati</taxon>
        <taxon>Actinomycetota</taxon>
        <taxon>Actinomycetes</taxon>
        <taxon>Glycomycetales</taxon>
        <taxon>Glycomycetaceae</taxon>
        <taxon>Glycomyces</taxon>
    </lineage>
</organism>
<feature type="transmembrane region" description="Helical" evidence="7">
    <location>
        <begin position="132"/>
        <end position="150"/>
    </location>
</feature>
<comment type="caution">
    <text evidence="10">The sequence shown here is derived from an EMBL/GenBank/DDBJ whole genome shotgun (WGS) entry which is preliminary data.</text>
</comment>
<reference evidence="11" key="1">
    <citation type="submission" date="2019-04" db="EMBL/GenBank/DDBJ databases">
        <title>Nocardioides xinjiangensis sp. nov.</title>
        <authorList>
            <person name="Liu S."/>
        </authorList>
    </citation>
    <scope>NUCLEOTIDE SEQUENCE [LARGE SCALE GENOMIC DNA]</scope>
    <source>
        <strain evidence="11">18</strain>
    </source>
</reference>
<dbReference type="RefSeq" id="WP_136532941.1">
    <property type="nucleotide sequence ID" value="NZ_STGY01000007.1"/>
</dbReference>
<keyword evidence="11" id="KW-1185">Reference proteome</keyword>
<dbReference type="InterPro" id="IPR027417">
    <property type="entry name" value="P-loop_NTPase"/>
</dbReference>
<dbReference type="EMBL" id="STGY01000007">
    <property type="protein sequence ID" value="THV43100.1"/>
    <property type="molecule type" value="Genomic_DNA"/>
</dbReference>
<proteinExistence type="predicted"/>
<keyword evidence="6 7" id="KW-0472">Membrane</keyword>
<dbReference type="OrthoDB" id="9806127at2"/>
<dbReference type="SMART" id="SM00382">
    <property type="entry name" value="AAA"/>
    <property type="match status" value="1"/>
</dbReference>
<keyword evidence="2 7" id="KW-0812">Transmembrane</keyword>
<dbReference type="SUPFAM" id="SSF90123">
    <property type="entry name" value="ABC transporter transmembrane region"/>
    <property type="match status" value="1"/>
</dbReference>
<dbReference type="InterPro" id="IPR036640">
    <property type="entry name" value="ABC1_TM_sf"/>
</dbReference>
<feature type="domain" description="ABC transmembrane type-1" evidence="9">
    <location>
        <begin position="215"/>
        <end position="310"/>
    </location>
</feature>
<dbReference type="GO" id="GO:0005886">
    <property type="term" value="C:plasma membrane"/>
    <property type="evidence" value="ECO:0007669"/>
    <property type="project" value="UniProtKB-SubCell"/>
</dbReference>
<dbReference type="InterPro" id="IPR003439">
    <property type="entry name" value="ABC_transporter-like_ATP-bd"/>
</dbReference>
<feature type="domain" description="ABC transporter" evidence="8">
    <location>
        <begin position="345"/>
        <end position="590"/>
    </location>
</feature>
<evidence type="ECO:0000256" key="7">
    <source>
        <dbReference type="SAM" id="Phobius"/>
    </source>
</evidence>
<dbReference type="PROSITE" id="PS50893">
    <property type="entry name" value="ABC_TRANSPORTER_2"/>
    <property type="match status" value="1"/>
</dbReference>
<feature type="transmembrane region" description="Helical" evidence="7">
    <location>
        <begin position="156"/>
        <end position="179"/>
    </location>
</feature>
<name>A0A4S8QFE3_9ACTN</name>
<sequence length="596" mass="64185">MKQLRAYARMHRELFAISLKREPRITVGTMACLVFGAIAFAVTGLSMKYVVDSMVERDATAAIIAAFLAALSFTLDRSISGVYYILQRELIDKVGHIDLDPAIMRAAGTLPEVDHLEHTEFLDRMTALRNKAWAVIWSTLLVGEACSMALRLLLALAILGTTSPWLLLMLPCAAVQLILDRRGQAHEKQSELDLAEDKRIQDHLFELCLSASAGKEIRSTGAAPELLERYGAAADRARTTRLRGQFTGSLWRIAGWCVFAIGFTISIGLVIAQVQRGTATAGDVMLAATIGAMLREVVSRAVSSAAGATGTIRVLEPYLWLREYAEEHRETGERKPAPERLTDGIRLRNLHFTYRGTETPAVEGVSVDLPAGSVVAVVGEYGSGKTTLMKLLAGLHRPSAGAIEVDGTDLSEMDIESWRSSMSATFQDFGRYHTTFAEAIAIGDLRGGSAAALDAAVAAADADSLRSRLPDGDQTQLGTRFGGVEISEGQWQKVALARSCMRPAPLLFLLDEPTASLDAPSEQAVFDSYMARSKQIASATGSITVIVSHRFSTVAGADLILVMKHGRLIESGGHDALLSAGGTYAELYGIHAASYS</sequence>
<keyword evidence="4 10" id="KW-0067">ATP-binding</keyword>
<evidence type="ECO:0000256" key="1">
    <source>
        <dbReference type="ARBA" id="ARBA00004651"/>
    </source>
</evidence>
<feature type="transmembrane region" description="Helical" evidence="7">
    <location>
        <begin position="25"/>
        <end position="47"/>
    </location>
</feature>
<dbReference type="PANTHER" id="PTHR24221:SF654">
    <property type="entry name" value="ATP-BINDING CASSETTE SUB-FAMILY B MEMBER 6"/>
    <property type="match status" value="1"/>
</dbReference>
<feature type="transmembrane region" description="Helical" evidence="7">
    <location>
        <begin position="59"/>
        <end position="86"/>
    </location>
</feature>
<dbReference type="GO" id="GO:0140359">
    <property type="term" value="F:ABC-type transporter activity"/>
    <property type="evidence" value="ECO:0007669"/>
    <property type="project" value="InterPro"/>
</dbReference>
<dbReference type="GO" id="GO:0034040">
    <property type="term" value="F:ATPase-coupled lipid transmembrane transporter activity"/>
    <property type="evidence" value="ECO:0007669"/>
    <property type="project" value="TreeGrafter"/>
</dbReference>